<evidence type="ECO:0000256" key="1">
    <source>
        <dbReference type="ARBA" id="ARBA00022670"/>
    </source>
</evidence>
<dbReference type="InterPro" id="IPR002469">
    <property type="entry name" value="Peptidase_S9B_N"/>
</dbReference>
<name>A0A1I5VM61_9BACT</name>
<feature type="domain" description="Dipeptidylpeptidase IV N-terminal" evidence="5">
    <location>
        <begin position="118"/>
        <end position="496"/>
    </location>
</feature>
<dbReference type="AlphaFoldDB" id="A0A1I5VM61"/>
<dbReference type="Pfam" id="PF00326">
    <property type="entry name" value="Peptidase_S9"/>
    <property type="match status" value="1"/>
</dbReference>
<gene>
    <name evidence="6" type="ORF">SAMN05444277_10580</name>
</gene>
<dbReference type="PROSITE" id="PS00708">
    <property type="entry name" value="PRO_ENDOPEP_SER"/>
    <property type="match status" value="1"/>
</dbReference>
<dbReference type="GO" id="GO:0004177">
    <property type="term" value="F:aminopeptidase activity"/>
    <property type="evidence" value="ECO:0007669"/>
    <property type="project" value="UniProtKB-KW"/>
</dbReference>
<dbReference type="Gene3D" id="3.40.50.1820">
    <property type="entry name" value="alpha/beta hydrolase"/>
    <property type="match status" value="1"/>
</dbReference>
<evidence type="ECO:0000259" key="5">
    <source>
        <dbReference type="Pfam" id="PF00930"/>
    </source>
</evidence>
<keyword evidence="6" id="KW-0031">Aminopeptidase</keyword>
<keyword evidence="7" id="KW-1185">Reference proteome</keyword>
<reference evidence="6 7" key="1">
    <citation type="submission" date="2016-10" db="EMBL/GenBank/DDBJ databases">
        <authorList>
            <person name="de Groot N.N."/>
        </authorList>
    </citation>
    <scope>NUCLEOTIDE SEQUENCE [LARGE SCALE GENOMIC DNA]</scope>
    <source>
        <strain evidence="6 7">DSM 28286</strain>
    </source>
</reference>
<dbReference type="Pfam" id="PF00930">
    <property type="entry name" value="DPPIV_N"/>
    <property type="match status" value="1"/>
</dbReference>
<protein>
    <submittedName>
        <fullName evidence="6">Dipeptidyl aminopeptidase/acylaminoacyl peptidase</fullName>
    </submittedName>
</protein>
<feature type="signal peptide" evidence="3">
    <location>
        <begin position="1"/>
        <end position="17"/>
    </location>
</feature>
<accession>A0A1I5VM61</accession>
<evidence type="ECO:0000313" key="7">
    <source>
        <dbReference type="Proteomes" id="UP000199031"/>
    </source>
</evidence>
<dbReference type="GO" id="GO:0004252">
    <property type="term" value="F:serine-type endopeptidase activity"/>
    <property type="evidence" value="ECO:0007669"/>
    <property type="project" value="InterPro"/>
</dbReference>
<dbReference type="InterPro" id="IPR001375">
    <property type="entry name" value="Peptidase_S9_cat"/>
</dbReference>
<dbReference type="GO" id="GO:0006508">
    <property type="term" value="P:proteolysis"/>
    <property type="evidence" value="ECO:0007669"/>
    <property type="project" value="UniProtKB-KW"/>
</dbReference>
<keyword evidence="2" id="KW-0378">Hydrolase</keyword>
<evidence type="ECO:0000313" key="6">
    <source>
        <dbReference type="EMBL" id="SFQ08634.1"/>
    </source>
</evidence>
<sequence length="784" mass="89876">MKKFLPLLLLLPFASYAQLTVEQIMRDPKWIGTSPSQIFWNYDSRSIHFSWNPENNSSDSAYNYQLASGSTEKENYLTAKLAEDINNGRHNAARTKIVFIHNNDVYLLATANQNIVRVTQTTAEESDPVFLKDDNKIVYRLDNDLYEWNALTGNTKQLAHFKKGAAPAEDKQFSKQQQWLNDEALRTSSVIKSRQDKKDARKEFLENNKEEKPLRTIYTGNKSVQQLTVSSDGRFIAYTLFERNPDARRAIVPNYVTSDGYTAEIPAGTKAGRPDGTFSFFVFDKLKDTVIKISTDSIPFIHYTPGYVKDYPNEAKDSAGNKRKLRIESVLWNDEGSVCVVDIFSLDQKDRWIMQLDAATGKLSLIDHQRDDAWIAGPGIAWLEPANIGWINNSSFYFKSEATGYSHLYTYNFNTHQKHAVTSGNYEIQKAILSTDKKFFYIVTNEEHPGKQNIYRINIDGSNKTKLTSLTGGYEMYLSPDNKYLAYRYSYQTKPWELYVQEIKPGAKPQRVTNKAMSDSFKLYPWRDTKIFTFKARDGANVYARIYEPRPGTKNNAAVIFVHGAGYLQNVDYWWSYYFREMMFNNLLADKGYTVLDVDYRASAGYGRDWRTGIYRYMGGKDLDDEVDAAHYLVQNFGIDSTRIGMYGGSYGGFMTLMAMFTQPDVFKAGAALRPVTDWAHYNHEYTAAILNEPFTDSIAYARSSPINFANGLKNHLLICHGMVDVNVNFQDAVRLTQRLIELGKDNWQIAPYPVEDHGFVEPSSWTDEYKRILKLFDGTLLKR</sequence>
<keyword evidence="1" id="KW-0645">Protease</keyword>
<dbReference type="Proteomes" id="UP000199031">
    <property type="component" value="Unassembled WGS sequence"/>
</dbReference>
<evidence type="ECO:0000256" key="3">
    <source>
        <dbReference type="SAM" id="SignalP"/>
    </source>
</evidence>
<dbReference type="PANTHER" id="PTHR11731">
    <property type="entry name" value="PROTEASE FAMILY S9B,C DIPEPTIDYL-PEPTIDASE IV-RELATED"/>
    <property type="match status" value="1"/>
</dbReference>
<dbReference type="Gene3D" id="2.140.10.30">
    <property type="entry name" value="Dipeptidylpeptidase IV, N-terminal domain"/>
    <property type="match status" value="1"/>
</dbReference>
<organism evidence="6 7">
    <name type="scientific">Parafilimonas terrae</name>
    <dbReference type="NCBI Taxonomy" id="1465490"/>
    <lineage>
        <taxon>Bacteria</taxon>
        <taxon>Pseudomonadati</taxon>
        <taxon>Bacteroidota</taxon>
        <taxon>Chitinophagia</taxon>
        <taxon>Chitinophagales</taxon>
        <taxon>Chitinophagaceae</taxon>
        <taxon>Parafilimonas</taxon>
    </lineage>
</organism>
<feature type="chain" id="PRO_5011779669" evidence="3">
    <location>
        <begin position="18"/>
        <end position="784"/>
    </location>
</feature>
<proteinExistence type="predicted"/>
<dbReference type="InterPro" id="IPR029058">
    <property type="entry name" value="AB_hydrolase_fold"/>
</dbReference>
<dbReference type="InterPro" id="IPR050278">
    <property type="entry name" value="Serine_Prot_S9B/DPPIV"/>
</dbReference>
<dbReference type="SUPFAM" id="SSF82171">
    <property type="entry name" value="DPP6 N-terminal domain-like"/>
    <property type="match status" value="1"/>
</dbReference>
<keyword evidence="3" id="KW-0732">Signal</keyword>
<feature type="domain" description="Peptidase S9 prolyl oligopeptidase catalytic" evidence="4">
    <location>
        <begin position="586"/>
        <end position="781"/>
    </location>
</feature>
<evidence type="ECO:0000256" key="2">
    <source>
        <dbReference type="ARBA" id="ARBA00022801"/>
    </source>
</evidence>
<dbReference type="SUPFAM" id="SSF53474">
    <property type="entry name" value="alpha/beta-Hydrolases"/>
    <property type="match status" value="1"/>
</dbReference>
<dbReference type="InterPro" id="IPR002471">
    <property type="entry name" value="Pept_S9_AS"/>
</dbReference>
<dbReference type="RefSeq" id="WP_090657833.1">
    <property type="nucleotide sequence ID" value="NZ_FOXQ01000005.1"/>
</dbReference>
<dbReference type="STRING" id="1465490.SAMN05444277_10580"/>
<dbReference type="OrthoDB" id="9812921at2"/>
<dbReference type="GO" id="GO:0008239">
    <property type="term" value="F:dipeptidyl-peptidase activity"/>
    <property type="evidence" value="ECO:0007669"/>
    <property type="project" value="TreeGrafter"/>
</dbReference>
<dbReference type="PANTHER" id="PTHR11731:SF193">
    <property type="entry name" value="DIPEPTIDYL PEPTIDASE 9"/>
    <property type="match status" value="1"/>
</dbReference>
<evidence type="ECO:0000259" key="4">
    <source>
        <dbReference type="Pfam" id="PF00326"/>
    </source>
</evidence>
<dbReference type="EMBL" id="FOXQ01000005">
    <property type="protein sequence ID" value="SFQ08634.1"/>
    <property type="molecule type" value="Genomic_DNA"/>
</dbReference>